<dbReference type="InterPro" id="IPR008792">
    <property type="entry name" value="PQQD"/>
</dbReference>
<dbReference type="AlphaFoldDB" id="A0A5P2C9U1"/>
<reference evidence="1 2" key="1">
    <citation type="submission" date="2018-05" db="EMBL/GenBank/DDBJ databases">
        <title>Streptomyces venezuelae.</title>
        <authorList>
            <person name="Kim W."/>
            <person name="Lee N."/>
            <person name="Cho B.-K."/>
        </authorList>
    </citation>
    <scope>NUCLEOTIDE SEQUENCE [LARGE SCALE GENOMIC DNA]</scope>
    <source>
        <strain evidence="1 2">ATCC 14584</strain>
    </source>
</reference>
<dbReference type="RefSeq" id="WP_150220794.1">
    <property type="nucleotide sequence ID" value="NZ_CP029192.1"/>
</dbReference>
<accession>A0A5P2C9U1</accession>
<organism evidence="1 2">
    <name type="scientific">Streptomyces venezuelae</name>
    <dbReference type="NCBI Taxonomy" id="54571"/>
    <lineage>
        <taxon>Bacteria</taxon>
        <taxon>Bacillati</taxon>
        <taxon>Actinomycetota</taxon>
        <taxon>Actinomycetes</taxon>
        <taxon>Kitasatosporales</taxon>
        <taxon>Streptomycetaceae</taxon>
        <taxon>Streptomyces</taxon>
    </lineage>
</organism>
<protein>
    <recommendedName>
        <fullName evidence="3">PqqD family protein</fullName>
    </recommendedName>
</protein>
<dbReference type="EMBL" id="CP029192">
    <property type="protein sequence ID" value="QES38618.1"/>
    <property type="molecule type" value="Genomic_DNA"/>
</dbReference>
<dbReference type="OrthoDB" id="4302776at2"/>
<evidence type="ECO:0000313" key="2">
    <source>
        <dbReference type="Proteomes" id="UP000322927"/>
    </source>
</evidence>
<dbReference type="Pfam" id="PF05402">
    <property type="entry name" value="PqqD"/>
    <property type="match status" value="1"/>
</dbReference>
<name>A0A5P2C9U1_STRVZ</name>
<gene>
    <name evidence="1" type="ORF">DEJ48_39135</name>
</gene>
<evidence type="ECO:0008006" key="3">
    <source>
        <dbReference type="Google" id="ProtNLM"/>
    </source>
</evidence>
<proteinExistence type="predicted"/>
<dbReference type="Proteomes" id="UP000322927">
    <property type="component" value="Chromosome"/>
</dbReference>
<evidence type="ECO:0000313" key="1">
    <source>
        <dbReference type="EMBL" id="QES38618.1"/>
    </source>
</evidence>
<sequence length="99" mass="10719">MLSPAPHIHHATGAHGTAVLDVRRGAWLMLDQDASKIWHALTVRGGTAGLADELAVPTGQGPQAIEDEIAQFVDGLTASGVLIDTNQPPQQTQHRWWRR</sequence>